<feature type="transmembrane region" description="Helical" evidence="8">
    <location>
        <begin position="97"/>
        <end position="114"/>
    </location>
</feature>
<dbReference type="Pfam" id="PF00795">
    <property type="entry name" value="CN_hydrolase"/>
    <property type="match status" value="1"/>
</dbReference>
<dbReference type="PANTHER" id="PTHR38686">
    <property type="entry name" value="APOLIPOPROTEIN N-ACYLTRANSFERASE"/>
    <property type="match status" value="1"/>
</dbReference>
<comment type="caution">
    <text evidence="8">Lacks conserved residue(s) required for the propagation of feature annotation.</text>
</comment>
<keyword evidence="2 8" id="KW-1003">Cell membrane</keyword>
<accession>A0ABZ1EQM9</accession>
<dbReference type="PROSITE" id="PS50263">
    <property type="entry name" value="CN_HYDROLASE"/>
    <property type="match status" value="1"/>
</dbReference>
<protein>
    <recommendedName>
        <fullName evidence="8">Apolipoprotein N-acyltransferase</fullName>
        <shortName evidence="8">ALP N-acyltransferase</shortName>
        <ecNumber evidence="8">2.3.1.269</ecNumber>
    </recommendedName>
</protein>
<evidence type="ECO:0000256" key="4">
    <source>
        <dbReference type="ARBA" id="ARBA00022692"/>
    </source>
</evidence>
<dbReference type="RefSeq" id="WP_326706961.1">
    <property type="nucleotide sequence ID" value="NZ_CP109083.1"/>
</dbReference>
<dbReference type="Pfam" id="PF20154">
    <property type="entry name" value="LNT_N"/>
    <property type="match status" value="1"/>
</dbReference>
<comment type="function">
    <text evidence="8">Catalyzes the phospholipid dependent N-acylation of the N-terminal cysteine of apolipoprotein, the last step in lipoprotein maturation.</text>
</comment>
<evidence type="ECO:0000259" key="10">
    <source>
        <dbReference type="PROSITE" id="PS50263"/>
    </source>
</evidence>
<keyword evidence="7 8" id="KW-0012">Acyltransferase</keyword>
<dbReference type="NCBIfam" id="TIGR00546">
    <property type="entry name" value="lnt"/>
    <property type="match status" value="1"/>
</dbReference>
<evidence type="ECO:0000256" key="6">
    <source>
        <dbReference type="ARBA" id="ARBA00023136"/>
    </source>
</evidence>
<proteinExistence type="inferred from homology"/>
<feature type="transmembrane region" description="Helical" evidence="8">
    <location>
        <begin position="193"/>
        <end position="219"/>
    </location>
</feature>
<evidence type="ECO:0000256" key="8">
    <source>
        <dbReference type="HAMAP-Rule" id="MF_01148"/>
    </source>
</evidence>
<feature type="transmembrane region" description="Helical" evidence="8">
    <location>
        <begin position="48"/>
        <end position="65"/>
    </location>
</feature>
<feature type="transmembrane region" description="Helical" evidence="8">
    <location>
        <begin position="231"/>
        <end position="248"/>
    </location>
</feature>
<sequence>MRMRGGRVPASEGQPSAEGKPSVDGQSSAEGKPSAGEKPARRAIPASGWVRGALALLAGALPALAFPALSLWWLAYAALVPWLLLIRSAGTPRRAALDGWIGGIGFVIAVHHWLMPSLHVFIVLLAALLGLLWAPWGVLVHRLLGGAPSALRAAAAVVAVPSGWLVIELVRSWEGLGGPWGLLGASQWEVAPALRVASVGGVWLVSLLVVAVDTAFALLTVARTGARTTGGVLLVVCALTVTLVWAWAPQPVTTGTARIAVVQPGVVSGPGSVERRLARGEELTRTVAGRDVDLVVWGESSIGAGAWRDPETARRLAALSRETGADLLVNVDARQTNGSGRSGIYKSAVLVGPDGPTGDRYDKMRLVPFGEYVPARSLLGWATSVGKAAGEDRLRGDRQVVMTLPDGDERLRIGPLVCFESAFPDMSRRLTRDGAQVLVAQSATSTFQESWAPAQHASLGALRAAENGRPMVHATLTGISAVYGPRGERIGTPLGTDESTAAVYDVPLTRGTTLYARFGDWAVYGALAALAALCAAEGLRSLRRRPAPGTPGRSARTAHGSPERPEH</sequence>
<evidence type="ECO:0000256" key="3">
    <source>
        <dbReference type="ARBA" id="ARBA00022679"/>
    </source>
</evidence>
<keyword evidence="4 8" id="KW-0812">Transmembrane</keyword>
<evidence type="ECO:0000256" key="9">
    <source>
        <dbReference type="SAM" id="MobiDB-lite"/>
    </source>
</evidence>
<dbReference type="InterPro" id="IPR004563">
    <property type="entry name" value="Apolipo_AcylTrfase"/>
</dbReference>
<dbReference type="InterPro" id="IPR045378">
    <property type="entry name" value="LNT_N"/>
</dbReference>
<evidence type="ECO:0000256" key="5">
    <source>
        <dbReference type="ARBA" id="ARBA00022989"/>
    </source>
</evidence>
<dbReference type="InterPro" id="IPR036526">
    <property type="entry name" value="C-N_Hydrolase_sf"/>
</dbReference>
<comment type="subcellular location">
    <subcellularLocation>
        <location evidence="1 8">Cell membrane</location>
        <topology evidence="1 8">Multi-pass membrane protein</topology>
    </subcellularLocation>
</comment>
<keyword evidence="3 8" id="KW-0808">Transferase</keyword>
<dbReference type="PANTHER" id="PTHR38686:SF1">
    <property type="entry name" value="APOLIPOPROTEIN N-ACYLTRANSFERASE"/>
    <property type="match status" value="1"/>
</dbReference>
<gene>
    <name evidence="8 11" type="primary">lnt</name>
    <name evidence="11" type="ORF">OG849_03810</name>
</gene>
<organism evidence="11 12">
    <name type="scientific">Streptomyces cyaneofuscatus</name>
    <dbReference type="NCBI Taxonomy" id="66883"/>
    <lineage>
        <taxon>Bacteria</taxon>
        <taxon>Bacillati</taxon>
        <taxon>Actinomycetota</taxon>
        <taxon>Actinomycetes</taxon>
        <taxon>Kitasatosporales</taxon>
        <taxon>Streptomycetaceae</taxon>
        <taxon>Streptomyces</taxon>
    </lineage>
</organism>
<dbReference type="SUPFAM" id="SSF56317">
    <property type="entry name" value="Carbon-nitrogen hydrolase"/>
    <property type="match status" value="1"/>
</dbReference>
<evidence type="ECO:0000256" key="7">
    <source>
        <dbReference type="ARBA" id="ARBA00023315"/>
    </source>
</evidence>
<comment type="similarity">
    <text evidence="8">Belongs to the CN hydrolase family. Apolipoprotein N-acyltransferase subfamily.</text>
</comment>
<dbReference type="EC" id="2.3.1.269" evidence="8"/>
<name>A0ABZ1EQM9_9ACTN</name>
<feature type="domain" description="CN hydrolase" evidence="10">
    <location>
        <begin position="257"/>
        <end position="508"/>
    </location>
</feature>
<keyword evidence="5 8" id="KW-1133">Transmembrane helix</keyword>
<evidence type="ECO:0000256" key="1">
    <source>
        <dbReference type="ARBA" id="ARBA00004651"/>
    </source>
</evidence>
<feature type="transmembrane region" description="Helical" evidence="8">
    <location>
        <begin position="120"/>
        <end position="139"/>
    </location>
</feature>
<feature type="region of interest" description="Disordered" evidence="9">
    <location>
        <begin position="1"/>
        <end position="40"/>
    </location>
</feature>
<dbReference type="CDD" id="cd07571">
    <property type="entry name" value="ALP_N-acyl_transferase"/>
    <property type="match status" value="1"/>
</dbReference>
<dbReference type="Proteomes" id="UP001356428">
    <property type="component" value="Chromosome"/>
</dbReference>
<keyword evidence="6 8" id="KW-0472">Membrane</keyword>
<feature type="region of interest" description="Disordered" evidence="9">
    <location>
        <begin position="543"/>
        <end position="567"/>
    </location>
</feature>
<evidence type="ECO:0000313" key="12">
    <source>
        <dbReference type="Proteomes" id="UP001356428"/>
    </source>
</evidence>
<dbReference type="InterPro" id="IPR003010">
    <property type="entry name" value="C-N_Hydrolase"/>
</dbReference>
<evidence type="ECO:0000256" key="2">
    <source>
        <dbReference type="ARBA" id="ARBA00022475"/>
    </source>
</evidence>
<comment type="pathway">
    <text evidence="8">Protein modification; lipoprotein biosynthesis (N-acyl transfer).</text>
</comment>
<reference evidence="11 12" key="1">
    <citation type="submission" date="2022-10" db="EMBL/GenBank/DDBJ databases">
        <title>The complete genomes of actinobacterial strains from the NBC collection.</title>
        <authorList>
            <person name="Joergensen T.S."/>
            <person name="Alvarez Arevalo M."/>
            <person name="Sterndorff E.B."/>
            <person name="Faurdal D."/>
            <person name="Vuksanovic O."/>
            <person name="Mourched A.-S."/>
            <person name="Charusanti P."/>
            <person name="Shaw S."/>
            <person name="Blin K."/>
            <person name="Weber T."/>
        </authorList>
    </citation>
    <scope>NUCLEOTIDE SEQUENCE [LARGE SCALE GENOMIC DNA]</scope>
    <source>
        <strain evidence="11 12">NBC 01792</strain>
    </source>
</reference>
<keyword evidence="12" id="KW-1185">Reference proteome</keyword>
<dbReference type="Gene3D" id="3.60.110.10">
    <property type="entry name" value="Carbon-nitrogen hydrolase"/>
    <property type="match status" value="1"/>
</dbReference>
<dbReference type="EMBL" id="CP109083">
    <property type="protein sequence ID" value="WSB06416.1"/>
    <property type="molecule type" value="Genomic_DNA"/>
</dbReference>
<evidence type="ECO:0000313" key="11">
    <source>
        <dbReference type="EMBL" id="WSB06416.1"/>
    </source>
</evidence>
<comment type="catalytic activity">
    <reaction evidence="8">
        <text>N-terminal S-1,2-diacyl-sn-glyceryl-L-cysteinyl-[lipoprotein] + a glycerophospholipid = N-acyl-S-1,2-diacyl-sn-glyceryl-L-cysteinyl-[lipoprotein] + a 2-acyl-sn-glycero-3-phospholipid + H(+)</text>
        <dbReference type="Rhea" id="RHEA:48228"/>
        <dbReference type="Rhea" id="RHEA-COMP:14681"/>
        <dbReference type="Rhea" id="RHEA-COMP:14684"/>
        <dbReference type="ChEBI" id="CHEBI:15378"/>
        <dbReference type="ChEBI" id="CHEBI:136912"/>
        <dbReference type="ChEBI" id="CHEBI:140656"/>
        <dbReference type="ChEBI" id="CHEBI:140657"/>
        <dbReference type="ChEBI" id="CHEBI:140660"/>
        <dbReference type="EC" id="2.3.1.269"/>
    </reaction>
</comment>
<dbReference type="HAMAP" id="MF_01148">
    <property type="entry name" value="Lnt"/>
    <property type="match status" value="1"/>
</dbReference>